<keyword evidence="1" id="KW-0677">Repeat</keyword>
<name>A0ABM7PIW7_9BACT</name>
<keyword evidence="7" id="KW-1185">Reference proteome</keyword>
<dbReference type="Gene3D" id="1.25.40.10">
    <property type="entry name" value="Tetratricopeptide repeat domain"/>
    <property type="match status" value="1"/>
</dbReference>
<organism evidence="6 7">
    <name type="scientific">Desulfoluna limicola</name>
    <dbReference type="NCBI Taxonomy" id="2810562"/>
    <lineage>
        <taxon>Bacteria</taxon>
        <taxon>Pseudomonadati</taxon>
        <taxon>Thermodesulfobacteriota</taxon>
        <taxon>Desulfobacteria</taxon>
        <taxon>Desulfobacterales</taxon>
        <taxon>Desulfolunaceae</taxon>
        <taxon>Desulfoluna</taxon>
    </lineage>
</organism>
<dbReference type="PANTHER" id="PTHR22904">
    <property type="entry name" value="TPR REPEAT CONTAINING PROTEIN"/>
    <property type="match status" value="1"/>
</dbReference>
<feature type="chain" id="PRO_5045395244" description="TPR repeat-containing protein" evidence="5">
    <location>
        <begin position="22"/>
        <end position="292"/>
    </location>
</feature>
<evidence type="ECO:0000256" key="3">
    <source>
        <dbReference type="PROSITE-ProRule" id="PRU00339"/>
    </source>
</evidence>
<dbReference type="InterPro" id="IPR011990">
    <property type="entry name" value="TPR-like_helical_dom_sf"/>
</dbReference>
<dbReference type="EMBL" id="AP024488">
    <property type="protein sequence ID" value="BCS97507.1"/>
    <property type="molecule type" value="Genomic_DNA"/>
</dbReference>
<evidence type="ECO:0000256" key="2">
    <source>
        <dbReference type="ARBA" id="ARBA00022803"/>
    </source>
</evidence>
<gene>
    <name evidence="6" type="ORF">DSLASN_31390</name>
</gene>
<dbReference type="Pfam" id="PF00515">
    <property type="entry name" value="TPR_1"/>
    <property type="match status" value="1"/>
</dbReference>
<dbReference type="PROSITE" id="PS50005">
    <property type="entry name" value="TPR"/>
    <property type="match status" value="2"/>
</dbReference>
<dbReference type="SMART" id="SM00028">
    <property type="entry name" value="TPR"/>
    <property type="match status" value="3"/>
</dbReference>
<evidence type="ECO:0000256" key="5">
    <source>
        <dbReference type="SAM" id="SignalP"/>
    </source>
</evidence>
<feature type="repeat" description="TPR" evidence="3">
    <location>
        <begin position="67"/>
        <end position="100"/>
    </location>
</feature>
<feature type="repeat" description="TPR" evidence="3">
    <location>
        <begin position="33"/>
        <end position="66"/>
    </location>
</feature>
<dbReference type="SUPFAM" id="SSF48452">
    <property type="entry name" value="TPR-like"/>
    <property type="match status" value="1"/>
</dbReference>
<evidence type="ECO:0000313" key="7">
    <source>
        <dbReference type="Proteomes" id="UP001320148"/>
    </source>
</evidence>
<dbReference type="Proteomes" id="UP001320148">
    <property type="component" value="Chromosome"/>
</dbReference>
<evidence type="ECO:0000256" key="4">
    <source>
        <dbReference type="SAM" id="MobiDB-lite"/>
    </source>
</evidence>
<protein>
    <recommendedName>
        <fullName evidence="8">TPR repeat-containing protein</fullName>
    </recommendedName>
</protein>
<evidence type="ECO:0000313" key="6">
    <source>
        <dbReference type="EMBL" id="BCS97507.1"/>
    </source>
</evidence>
<feature type="region of interest" description="Disordered" evidence="4">
    <location>
        <begin position="133"/>
        <end position="155"/>
    </location>
</feature>
<evidence type="ECO:0000256" key="1">
    <source>
        <dbReference type="ARBA" id="ARBA00022737"/>
    </source>
</evidence>
<keyword evidence="5" id="KW-0732">Signal</keyword>
<sequence>MKHFAIILLTVTLLSMAPAWAKNNPAPTPPQQAVEQKDIGNRHFEAGRYMEAISYYTHAIDAAPAYFEAYYNRGLTWHSMKLFYKAIVDLDRALELRPNNPDVLYYRGLAYEATGQYTEALADIQIASGKGNRQAKKHLKSGELKRKAQKKGTKEKTLQNITNDQAENFARTTRTTLSQNAYGGKTTTTVFSKGDPLYDGPEGIYKQVNHYSKDRTLRRSDTYHHALFSAKNDRNKTISHFNKHAVPTLIEHHLTGHNLGKVALFHYAGDGTLSKSETVTLSTYQQMNFVKG</sequence>
<dbReference type="InterPro" id="IPR019734">
    <property type="entry name" value="TPR_rpt"/>
</dbReference>
<dbReference type="RefSeq" id="WP_236888927.1">
    <property type="nucleotide sequence ID" value="NZ_AP024488.1"/>
</dbReference>
<proteinExistence type="predicted"/>
<reference evidence="6 7" key="1">
    <citation type="submission" date="2021-02" db="EMBL/GenBank/DDBJ databases">
        <title>Complete genome of Desulfoluna sp. strain ASN36.</title>
        <authorList>
            <person name="Takahashi A."/>
            <person name="Kojima H."/>
            <person name="Fukui M."/>
        </authorList>
    </citation>
    <scope>NUCLEOTIDE SEQUENCE [LARGE SCALE GENOMIC DNA]</scope>
    <source>
        <strain evidence="6 7">ASN36</strain>
    </source>
</reference>
<evidence type="ECO:0008006" key="8">
    <source>
        <dbReference type="Google" id="ProtNLM"/>
    </source>
</evidence>
<keyword evidence="2 3" id="KW-0802">TPR repeat</keyword>
<feature type="compositionally biased region" description="Basic and acidic residues" evidence="4">
    <location>
        <begin position="140"/>
        <end position="155"/>
    </location>
</feature>
<accession>A0ABM7PIW7</accession>
<feature type="signal peptide" evidence="5">
    <location>
        <begin position="1"/>
        <end position="21"/>
    </location>
</feature>
<dbReference type="PANTHER" id="PTHR22904:SF523">
    <property type="entry name" value="STRESS-INDUCED-PHOSPHOPROTEIN 1"/>
    <property type="match status" value="1"/>
</dbReference>